<organism evidence="2 3">
    <name type="scientific">Chitinophaga rhizophila</name>
    <dbReference type="NCBI Taxonomy" id="2866212"/>
    <lineage>
        <taxon>Bacteria</taxon>
        <taxon>Pseudomonadati</taxon>
        <taxon>Bacteroidota</taxon>
        <taxon>Chitinophagia</taxon>
        <taxon>Chitinophagales</taxon>
        <taxon>Chitinophagaceae</taxon>
        <taxon>Chitinophaga</taxon>
    </lineage>
</organism>
<proteinExistence type="predicted"/>
<dbReference type="EMBL" id="JAICCF010000001">
    <property type="protein sequence ID" value="MBW8683467.1"/>
    <property type="molecule type" value="Genomic_DNA"/>
</dbReference>
<protein>
    <submittedName>
        <fullName evidence="2">Uncharacterized protein</fullName>
    </submittedName>
</protein>
<dbReference type="RefSeq" id="WP_220248687.1">
    <property type="nucleotide sequence ID" value="NZ_JAICCF010000001.1"/>
</dbReference>
<keyword evidence="3" id="KW-1185">Reference proteome</keyword>
<evidence type="ECO:0000313" key="2">
    <source>
        <dbReference type="EMBL" id="MBW8683467.1"/>
    </source>
</evidence>
<reference evidence="2 3" key="1">
    <citation type="submission" date="2021-08" db="EMBL/GenBank/DDBJ databases">
        <title>The genome sequence of Chitinophaga sp. B61.</title>
        <authorList>
            <person name="Zhang X."/>
        </authorList>
    </citation>
    <scope>NUCLEOTIDE SEQUENCE [LARGE SCALE GENOMIC DNA]</scope>
    <source>
        <strain evidence="2 3">B61</strain>
    </source>
</reference>
<name>A0ABS7G733_9BACT</name>
<evidence type="ECO:0000313" key="3">
    <source>
        <dbReference type="Proteomes" id="UP000812961"/>
    </source>
</evidence>
<comment type="caution">
    <text evidence="2">The sequence shown here is derived from an EMBL/GenBank/DDBJ whole genome shotgun (WGS) entry which is preliminary data.</text>
</comment>
<keyword evidence="1" id="KW-0175">Coiled coil</keyword>
<dbReference type="Proteomes" id="UP000812961">
    <property type="component" value="Unassembled WGS sequence"/>
</dbReference>
<evidence type="ECO:0000256" key="1">
    <source>
        <dbReference type="SAM" id="Coils"/>
    </source>
</evidence>
<feature type="coiled-coil region" evidence="1">
    <location>
        <begin position="63"/>
        <end position="90"/>
    </location>
</feature>
<sequence>MKKKLSGKSSEDLSFLADSSAFTSAKSFLTNRLGSSSSYVDSLSGTLQFLNGQKQLLAKSGDIQKAIKSVNSLQDQMKHAQDVKDFIKKRKALLAQKLSGYTGASKYLGKYSKEVYYYGARLREYKTLLGDRKQLETKAIALLKKLPAYNDFLRRNSRIASLLNTLPGSGSIASLEGLQTRSMVAAMLQQRLGTGATGISALDDQLQRAESELIQQRTPGIGNIRQTVNQQMSSARNRMNQIREGSSGEDNAAEMPDFKPSPLKAKRLWQRLEFGGNIQFQKKTDYFPTTSDIAGQVAYRYHENGSAGIGIAYKLGLGTGWKDIRLSHSGIGIRSFVDWRIKNSFFLNGGAELNRLSAEKTDSNYVRWHGWQTSALLGVTKKYKVSGNIKGNIAILYDFLAPFQVPKTSGLKVRIGYSLQ</sequence>
<gene>
    <name evidence="2" type="ORF">K1Y79_03895</name>
</gene>
<accession>A0ABS7G733</accession>